<feature type="chain" id="PRO_5032918341" evidence="1">
    <location>
        <begin position="19"/>
        <end position="261"/>
    </location>
</feature>
<evidence type="ECO:0000313" key="3">
    <source>
        <dbReference type="Proteomes" id="UP000596742"/>
    </source>
</evidence>
<dbReference type="Proteomes" id="UP000596742">
    <property type="component" value="Unassembled WGS sequence"/>
</dbReference>
<dbReference type="AlphaFoldDB" id="A0A8B6DP19"/>
<proteinExistence type="predicted"/>
<accession>A0A8B6DP19</accession>
<dbReference type="EMBL" id="UYJE01003707">
    <property type="protein sequence ID" value="VDI21652.1"/>
    <property type="molecule type" value="Genomic_DNA"/>
</dbReference>
<reference evidence="2" key="1">
    <citation type="submission" date="2018-11" db="EMBL/GenBank/DDBJ databases">
        <authorList>
            <person name="Alioto T."/>
            <person name="Alioto T."/>
        </authorList>
    </citation>
    <scope>NUCLEOTIDE SEQUENCE</scope>
</reference>
<keyword evidence="1" id="KW-0732">Signal</keyword>
<dbReference type="OrthoDB" id="10427942at2759"/>
<comment type="caution">
    <text evidence="2">The sequence shown here is derived from an EMBL/GenBank/DDBJ whole genome shotgun (WGS) entry which is preliminary data.</text>
</comment>
<sequence length="261" mass="27474">MNIIGVILVLGIFNKCACHGFYGDNYYRGHGRLPWHRPQSNGRDWEKLFGTKPIEQSEPFKNLKARVSNLEKVYRDNTDGNINIDIKGGGGGGGGGIEPGGNGGNLTTHLFIKKIKTVHTKDGTKVIIKPGDGRTLQALKLMIEGGGGGGGGGIGKGGDGGSIFTNLTIKTFKTVFRDGINVTTAEVINPLEGLGLNIKGGGGGGGGGTGPGGNGGDLVTSIVIENVKDVTINGTWTKEDRKAWKLIKKLRRQKNKQNGNK</sequence>
<protein>
    <submittedName>
        <fullName evidence="2">Uncharacterized protein</fullName>
    </submittedName>
</protein>
<evidence type="ECO:0000256" key="1">
    <source>
        <dbReference type="SAM" id="SignalP"/>
    </source>
</evidence>
<keyword evidence="3" id="KW-1185">Reference proteome</keyword>
<name>A0A8B6DP19_MYTGA</name>
<gene>
    <name evidence="2" type="ORF">MGAL_10B052535</name>
</gene>
<evidence type="ECO:0000313" key="2">
    <source>
        <dbReference type="EMBL" id="VDI21652.1"/>
    </source>
</evidence>
<feature type="signal peptide" evidence="1">
    <location>
        <begin position="1"/>
        <end position="18"/>
    </location>
</feature>
<organism evidence="2 3">
    <name type="scientific">Mytilus galloprovincialis</name>
    <name type="common">Mediterranean mussel</name>
    <dbReference type="NCBI Taxonomy" id="29158"/>
    <lineage>
        <taxon>Eukaryota</taxon>
        <taxon>Metazoa</taxon>
        <taxon>Spiralia</taxon>
        <taxon>Lophotrochozoa</taxon>
        <taxon>Mollusca</taxon>
        <taxon>Bivalvia</taxon>
        <taxon>Autobranchia</taxon>
        <taxon>Pteriomorphia</taxon>
        <taxon>Mytilida</taxon>
        <taxon>Mytiloidea</taxon>
        <taxon>Mytilidae</taxon>
        <taxon>Mytilinae</taxon>
        <taxon>Mytilus</taxon>
    </lineage>
</organism>